<keyword evidence="4" id="KW-0677">Repeat</keyword>
<evidence type="ECO:0000313" key="7">
    <source>
        <dbReference type="EMBL" id="TPX36281.1"/>
    </source>
</evidence>
<feature type="repeat" description="WD" evidence="5">
    <location>
        <begin position="612"/>
        <end position="652"/>
    </location>
</feature>
<feature type="region of interest" description="Disordered" evidence="6">
    <location>
        <begin position="937"/>
        <end position="958"/>
    </location>
</feature>
<feature type="compositionally biased region" description="Low complexity" evidence="6">
    <location>
        <begin position="937"/>
        <end position="948"/>
    </location>
</feature>
<dbReference type="GO" id="GO:0045504">
    <property type="term" value="F:dynein heavy chain binding"/>
    <property type="evidence" value="ECO:0007669"/>
    <property type="project" value="TreeGrafter"/>
</dbReference>
<feature type="compositionally biased region" description="Low complexity" evidence="6">
    <location>
        <begin position="86"/>
        <end position="104"/>
    </location>
</feature>
<comment type="subcellular location">
    <subcellularLocation>
        <location evidence="1">Cytoplasm</location>
    </subcellularLocation>
</comment>
<reference evidence="7 8" key="1">
    <citation type="journal article" date="2019" name="Sci. Rep.">
        <title>Comparative genomics of chytrid fungi reveal insights into the obligate biotrophic and pathogenic lifestyle of Synchytrium endobioticum.</title>
        <authorList>
            <person name="van de Vossenberg B.T.L.H."/>
            <person name="Warris S."/>
            <person name="Nguyen H.D.T."/>
            <person name="van Gent-Pelzer M.P.E."/>
            <person name="Joly D.L."/>
            <person name="van de Geest H.C."/>
            <person name="Bonants P.J.M."/>
            <person name="Smith D.S."/>
            <person name="Levesque C.A."/>
            <person name="van der Lee T.A.J."/>
        </authorList>
    </citation>
    <scope>NUCLEOTIDE SEQUENCE [LARGE SCALE GENOMIC DNA]</scope>
    <source>
        <strain evidence="7 8">JEL517</strain>
    </source>
</reference>
<dbReference type="GO" id="GO:0036156">
    <property type="term" value="C:inner dynein arm"/>
    <property type="evidence" value="ECO:0007669"/>
    <property type="project" value="TreeGrafter"/>
</dbReference>
<comment type="caution">
    <text evidence="7">The sequence shown here is derived from an EMBL/GenBank/DDBJ whole genome shotgun (WGS) entry which is preliminary data.</text>
</comment>
<evidence type="ECO:0000256" key="3">
    <source>
        <dbReference type="ARBA" id="ARBA00022574"/>
    </source>
</evidence>
<evidence type="ECO:0000256" key="4">
    <source>
        <dbReference type="ARBA" id="ARBA00022737"/>
    </source>
</evidence>
<dbReference type="InterPro" id="IPR001680">
    <property type="entry name" value="WD40_rpt"/>
</dbReference>
<evidence type="ECO:0000256" key="1">
    <source>
        <dbReference type="ARBA" id="ARBA00004496"/>
    </source>
</evidence>
<dbReference type="GO" id="GO:0036159">
    <property type="term" value="P:inner dynein arm assembly"/>
    <property type="evidence" value="ECO:0007669"/>
    <property type="project" value="TreeGrafter"/>
</dbReference>
<evidence type="ECO:0000256" key="5">
    <source>
        <dbReference type="PROSITE-ProRule" id="PRU00221"/>
    </source>
</evidence>
<dbReference type="GO" id="GO:0045503">
    <property type="term" value="F:dynein light chain binding"/>
    <property type="evidence" value="ECO:0007669"/>
    <property type="project" value="TreeGrafter"/>
</dbReference>
<evidence type="ECO:0000256" key="2">
    <source>
        <dbReference type="ARBA" id="ARBA00022490"/>
    </source>
</evidence>
<feature type="region of interest" description="Disordered" evidence="6">
    <location>
        <begin position="118"/>
        <end position="137"/>
    </location>
</feature>
<evidence type="ECO:0000313" key="8">
    <source>
        <dbReference type="Proteomes" id="UP000319731"/>
    </source>
</evidence>
<dbReference type="PANTHER" id="PTHR12442:SF5">
    <property type="entry name" value="DYNEIN AXONEMAL INTERMEDIATE CHAIN 3"/>
    <property type="match status" value="1"/>
</dbReference>
<dbReference type="Gene3D" id="2.130.10.10">
    <property type="entry name" value="YVTN repeat-like/Quinoprotein amine dehydrogenase"/>
    <property type="match status" value="2"/>
</dbReference>
<gene>
    <name evidence="7" type="ORF">SmJEL517_g01647</name>
</gene>
<dbReference type="RefSeq" id="XP_031026594.1">
    <property type="nucleotide sequence ID" value="XM_031167575.1"/>
</dbReference>
<dbReference type="SMART" id="SM00320">
    <property type="entry name" value="WD40"/>
    <property type="match status" value="5"/>
</dbReference>
<protein>
    <submittedName>
        <fullName evidence="7">Uncharacterized protein</fullName>
    </submittedName>
</protein>
<dbReference type="InterPro" id="IPR036322">
    <property type="entry name" value="WD40_repeat_dom_sf"/>
</dbReference>
<feature type="region of interest" description="Disordered" evidence="6">
    <location>
        <begin position="545"/>
        <end position="565"/>
    </location>
</feature>
<feature type="compositionally biased region" description="Low complexity" evidence="6">
    <location>
        <begin position="555"/>
        <end position="565"/>
    </location>
</feature>
<dbReference type="OrthoDB" id="366230at2759"/>
<dbReference type="InterPro" id="IPR015943">
    <property type="entry name" value="WD40/YVTN_repeat-like_dom_sf"/>
</dbReference>
<feature type="compositionally biased region" description="Polar residues" evidence="6">
    <location>
        <begin position="73"/>
        <end position="83"/>
    </location>
</feature>
<dbReference type="GO" id="GO:0060294">
    <property type="term" value="P:cilium movement involved in cell motility"/>
    <property type="evidence" value="ECO:0007669"/>
    <property type="project" value="TreeGrafter"/>
</dbReference>
<sequence>MDTNGQIRLTAEPGSEDNAPSQGAVEAGVSAPRPPSQPLVEGQPESPRKKSVIGSVANISQSRKPSVIKSASPGRSGSRNLIASKTALNDTTTTTATATNGSTNKLKGSTNVLNKSMGNLQKDRSRSTTEKAATPLLPPPVAPVAAGIIPTEGVLPVFITGPTQEMFKIKGSEDVTRERPFRLIPKVDLLADITARIAISDWYPIKKEIIDYPQPEILVHWDPDFKLGQNYFICTTVAAADSIMNPIVLPALGKENSATNIAPKERKWTSLGSEAEVEEEWAQPKSEPIQIQLSRKRKLFGATCTFVDREASDGYTEIKPVKDPAPDIAKSELNKGVQAIPQVTTTAAQTAWFRPQNFASQYQPITLPVSECDRIVSTEDMKQFVKSVSVRFERALLQNDMFDIFADDYQELGDDDFALEQGGSQAHLQEYQSFTDLRHSKDRTISCIAWHPIQKGIVAVSCEQRVTLDERIEMGPSSRSRQALILIWSFHDPIHPQLILEAPDDVHCFAFAPHDPSIVAAGCINGQVAIWDLSDFQDKLRVGRRARSAGGNSGNSGESEVSAGHTAAATSAIGAGKAPEIPICHWAAASSIESGHRMAVGDLIWFPKGMELNSHTGEIVETSDGSHRQFMTAALDGQVLFWDVRTRKDFRSMDLVWKPFWRITLAPSDGAFEYGLTKLAIRGPVRERNDAKGSQNMLAVHSDKILEKAISKFFCATEEGDLLYADWLSEKSDEKAPTSRIESTLPAHPGCISDLQRSPFFPDILLSVGGWTFSIWKEKVTTGPLLTSAPSSTYLISGRWSPTRPGLFFITRADGAIEIWDLMDRSHVPSSVQTVCSAGIASMEIHQYGGKASERRQFIAAGDDDGSLRILEVPRGLSKAARNERSFVASFFDREVKRLDYVQERKKMRTNDKTKFDAEALAAKAAEAAAVAAGGGANAAAGAAPAAESETKEGEDDRIEKEFKEMEKQFLESLGLPVEA</sequence>
<dbReference type="EMBL" id="QEAO01000005">
    <property type="protein sequence ID" value="TPX36281.1"/>
    <property type="molecule type" value="Genomic_DNA"/>
</dbReference>
<feature type="region of interest" description="Disordered" evidence="6">
    <location>
        <begin position="1"/>
        <end position="113"/>
    </location>
</feature>
<organism evidence="7 8">
    <name type="scientific">Synchytrium microbalum</name>
    <dbReference type="NCBI Taxonomy" id="1806994"/>
    <lineage>
        <taxon>Eukaryota</taxon>
        <taxon>Fungi</taxon>
        <taxon>Fungi incertae sedis</taxon>
        <taxon>Chytridiomycota</taxon>
        <taxon>Chytridiomycota incertae sedis</taxon>
        <taxon>Chytridiomycetes</taxon>
        <taxon>Synchytriales</taxon>
        <taxon>Synchytriaceae</taxon>
        <taxon>Synchytrium</taxon>
    </lineage>
</organism>
<keyword evidence="3 5" id="KW-0853">WD repeat</keyword>
<dbReference type="Proteomes" id="UP000319731">
    <property type="component" value="Unassembled WGS sequence"/>
</dbReference>
<keyword evidence="2" id="KW-0963">Cytoplasm</keyword>
<evidence type="ECO:0000256" key="6">
    <source>
        <dbReference type="SAM" id="MobiDB-lite"/>
    </source>
</evidence>
<keyword evidence="8" id="KW-1185">Reference proteome</keyword>
<name>A0A507C9X7_9FUNG</name>
<proteinExistence type="predicted"/>
<dbReference type="PROSITE" id="PS50082">
    <property type="entry name" value="WD_REPEATS_2"/>
    <property type="match status" value="1"/>
</dbReference>
<dbReference type="AlphaFoldDB" id="A0A507C9X7"/>
<dbReference type="GeneID" id="42002872"/>
<dbReference type="Pfam" id="PF00400">
    <property type="entry name" value="WD40"/>
    <property type="match status" value="1"/>
</dbReference>
<dbReference type="SUPFAM" id="SSF50978">
    <property type="entry name" value="WD40 repeat-like"/>
    <property type="match status" value="1"/>
</dbReference>
<dbReference type="STRING" id="1806994.A0A507C9X7"/>
<accession>A0A507C9X7</accession>
<dbReference type="PANTHER" id="PTHR12442">
    <property type="entry name" value="DYNEIN INTERMEDIATE CHAIN"/>
    <property type="match status" value="1"/>
</dbReference>
<dbReference type="InterPro" id="IPR050687">
    <property type="entry name" value="Dynein_IC"/>
</dbReference>